<dbReference type="AlphaFoldDB" id="A0A2N1NBA2"/>
<name>A0A2N1NBA2_9GLOM</name>
<feature type="compositionally biased region" description="Polar residues" evidence="1">
    <location>
        <begin position="71"/>
        <end position="96"/>
    </location>
</feature>
<protein>
    <submittedName>
        <fullName evidence="2">Uncharacterized protein</fullName>
    </submittedName>
</protein>
<organism evidence="2 3">
    <name type="scientific">Rhizophagus irregularis</name>
    <dbReference type="NCBI Taxonomy" id="588596"/>
    <lineage>
        <taxon>Eukaryota</taxon>
        <taxon>Fungi</taxon>
        <taxon>Fungi incertae sedis</taxon>
        <taxon>Mucoromycota</taxon>
        <taxon>Glomeromycotina</taxon>
        <taxon>Glomeromycetes</taxon>
        <taxon>Glomerales</taxon>
        <taxon>Glomeraceae</taxon>
        <taxon>Rhizophagus</taxon>
    </lineage>
</organism>
<reference evidence="2 3" key="1">
    <citation type="submission" date="2016-04" db="EMBL/GenBank/DDBJ databases">
        <title>Genome analyses suggest a sexual origin of heterokaryosis in a supposedly ancient asexual fungus.</title>
        <authorList>
            <person name="Ropars J."/>
            <person name="Sedzielewska K."/>
            <person name="Noel J."/>
            <person name="Charron P."/>
            <person name="Farinelli L."/>
            <person name="Marton T."/>
            <person name="Kruger M."/>
            <person name="Pelin A."/>
            <person name="Brachmann A."/>
            <person name="Corradi N."/>
        </authorList>
    </citation>
    <scope>NUCLEOTIDE SEQUENCE [LARGE SCALE GENOMIC DNA]</scope>
    <source>
        <strain evidence="2 3">C2</strain>
    </source>
</reference>
<dbReference type="EMBL" id="LLXL01000540">
    <property type="protein sequence ID" value="PKK71205.1"/>
    <property type="molecule type" value="Genomic_DNA"/>
</dbReference>
<dbReference type="Proteomes" id="UP000233469">
    <property type="component" value="Unassembled WGS sequence"/>
</dbReference>
<reference evidence="2 3" key="2">
    <citation type="submission" date="2017-10" db="EMBL/GenBank/DDBJ databases">
        <title>Extensive intraspecific genome diversity in a model arbuscular mycorrhizal fungus.</title>
        <authorList>
            <person name="Chen E.C.H."/>
            <person name="Morin E."/>
            <person name="Baudet D."/>
            <person name="Noel J."/>
            <person name="Ndikumana S."/>
            <person name="Charron P."/>
            <person name="St-Onge C."/>
            <person name="Giorgi J."/>
            <person name="Grigoriev I.V."/>
            <person name="Roux C."/>
            <person name="Martin F.M."/>
            <person name="Corradi N."/>
        </authorList>
    </citation>
    <scope>NUCLEOTIDE SEQUENCE [LARGE SCALE GENOMIC DNA]</scope>
    <source>
        <strain evidence="2 3">C2</strain>
    </source>
</reference>
<evidence type="ECO:0000313" key="3">
    <source>
        <dbReference type="Proteomes" id="UP000233469"/>
    </source>
</evidence>
<proteinExistence type="predicted"/>
<comment type="caution">
    <text evidence="2">The sequence shown here is derived from an EMBL/GenBank/DDBJ whole genome shotgun (WGS) entry which is preliminary data.</text>
</comment>
<evidence type="ECO:0000313" key="2">
    <source>
        <dbReference type="EMBL" id="PKK71205.1"/>
    </source>
</evidence>
<sequence length="120" mass="13825">MTMKLIINKYIEIDGDDKSEKKDSENKSENEEHENENNYNKNERDKDDKHKFLLNGPTGNAISHLNRKHQINNNTPRPRASNLKQTNYRSKNSSWSDQDCEDLANLSITISSISSISLFA</sequence>
<evidence type="ECO:0000256" key="1">
    <source>
        <dbReference type="SAM" id="MobiDB-lite"/>
    </source>
</evidence>
<feature type="region of interest" description="Disordered" evidence="1">
    <location>
        <begin position="11"/>
        <end position="96"/>
    </location>
</feature>
<gene>
    <name evidence="2" type="ORF">RhiirC2_849326</name>
</gene>
<accession>A0A2N1NBA2</accession>
<feature type="compositionally biased region" description="Basic and acidic residues" evidence="1">
    <location>
        <begin position="16"/>
        <end position="30"/>
    </location>
</feature>
<feature type="compositionally biased region" description="Basic and acidic residues" evidence="1">
    <location>
        <begin position="41"/>
        <end position="51"/>
    </location>
</feature>